<keyword evidence="1" id="KW-0805">Transcription regulation</keyword>
<evidence type="ECO:0000313" key="6">
    <source>
        <dbReference type="EMBL" id="SIN70521.1"/>
    </source>
</evidence>
<reference evidence="6 7" key="1">
    <citation type="submission" date="2016-11" db="EMBL/GenBank/DDBJ databases">
        <authorList>
            <person name="Varghese N."/>
            <person name="Submissions S."/>
        </authorList>
    </citation>
    <scope>NUCLEOTIDE SEQUENCE [LARGE SCALE GENOMIC DNA]</scope>
    <source>
        <strain evidence="6 7">DSM 20664</strain>
    </source>
</reference>
<feature type="domain" description="HTH iclR-type" evidence="4">
    <location>
        <begin position="7"/>
        <end position="67"/>
    </location>
</feature>
<protein>
    <submittedName>
        <fullName evidence="6">Transcriptional regulator, IclR family</fullName>
    </submittedName>
</protein>
<feature type="domain" description="IclR-ED" evidence="5">
    <location>
        <begin position="68"/>
        <end position="250"/>
    </location>
</feature>
<dbReference type="InterPro" id="IPR050707">
    <property type="entry name" value="HTH_MetabolicPath_Reg"/>
</dbReference>
<dbReference type="RefSeq" id="WP_074199697.1">
    <property type="nucleotide sequence ID" value="NZ_FSQZ01000001.1"/>
</dbReference>
<dbReference type="Pfam" id="PF09339">
    <property type="entry name" value="HTH_IclR"/>
    <property type="match status" value="1"/>
</dbReference>
<dbReference type="Gene3D" id="3.30.450.40">
    <property type="match status" value="1"/>
</dbReference>
<dbReference type="InterPro" id="IPR005471">
    <property type="entry name" value="Tscrpt_reg_IclR_N"/>
</dbReference>
<sequence length="255" mass="28192">MPGVVNIRVLDRAVDVMNCLADIGQPVGLSDIVDRISLPKTTVFRILNTLEGHSLVVRYNGQYAIGPAVLFWASAYKAQNVLLEMAKPYLVELWDFTRETVHLISFDGEEAYYIEKLDTPHPVRMHSRIGAHLILYSTAAGKAILSALTKEEIDEYLNKVTLVPRTPNTIVDKERLLEELSKIRQEGFAKDLQENEEGICCVGAAVLQNGRPVGAISVSAPAYRFTAEKMLEAGRKVQEVAAKVSEALSSIPSIR</sequence>
<dbReference type="PANTHER" id="PTHR30136">
    <property type="entry name" value="HELIX-TURN-HELIX TRANSCRIPTIONAL REGULATOR, ICLR FAMILY"/>
    <property type="match status" value="1"/>
</dbReference>
<dbReference type="Proteomes" id="UP000185093">
    <property type="component" value="Unassembled WGS sequence"/>
</dbReference>
<dbReference type="PANTHER" id="PTHR30136:SF24">
    <property type="entry name" value="HTH-TYPE TRANSCRIPTIONAL REPRESSOR ALLR"/>
    <property type="match status" value="1"/>
</dbReference>
<dbReference type="InterPro" id="IPR029016">
    <property type="entry name" value="GAF-like_dom_sf"/>
</dbReference>
<evidence type="ECO:0000259" key="4">
    <source>
        <dbReference type="PROSITE" id="PS51077"/>
    </source>
</evidence>
<evidence type="ECO:0000256" key="1">
    <source>
        <dbReference type="ARBA" id="ARBA00023015"/>
    </source>
</evidence>
<proteinExistence type="predicted"/>
<dbReference type="InterPro" id="IPR014757">
    <property type="entry name" value="Tscrpt_reg_IclR_C"/>
</dbReference>
<dbReference type="Pfam" id="PF01614">
    <property type="entry name" value="IclR_C"/>
    <property type="match status" value="1"/>
</dbReference>
<evidence type="ECO:0000256" key="2">
    <source>
        <dbReference type="ARBA" id="ARBA00023125"/>
    </source>
</evidence>
<dbReference type="InterPro" id="IPR036390">
    <property type="entry name" value="WH_DNA-bd_sf"/>
</dbReference>
<dbReference type="SMART" id="SM00346">
    <property type="entry name" value="HTH_ICLR"/>
    <property type="match status" value="1"/>
</dbReference>
<dbReference type="PROSITE" id="PS51077">
    <property type="entry name" value="HTH_ICLR"/>
    <property type="match status" value="1"/>
</dbReference>
<accession>A0ABY1JDY0</accession>
<comment type="caution">
    <text evidence="6">The sequence shown here is derived from an EMBL/GenBank/DDBJ whole genome shotgun (WGS) entry which is preliminary data.</text>
</comment>
<name>A0ABY1JDY0_9BACT</name>
<dbReference type="InterPro" id="IPR036388">
    <property type="entry name" value="WH-like_DNA-bd_sf"/>
</dbReference>
<dbReference type="PROSITE" id="PS51078">
    <property type="entry name" value="ICLR_ED"/>
    <property type="match status" value="1"/>
</dbReference>
<dbReference type="SUPFAM" id="SSF46785">
    <property type="entry name" value="Winged helix' DNA-binding domain"/>
    <property type="match status" value="1"/>
</dbReference>
<gene>
    <name evidence="6" type="ORF">SAMN05444368_1342</name>
</gene>
<evidence type="ECO:0000256" key="3">
    <source>
        <dbReference type="ARBA" id="ARBA00023163"/>
    </source>
</evidence>
<keyword evidence="2" id="KW-0238">DNA-binding</keyword>
<evidence type="ECO:0000259" key="5">
    <source>
        <dbReference type="PROSITE" id="PS51078"/>
    </source>
</evidence>
<dbReference type="EMBL" id="FSQZ01000001">
    <property type="protein sequence ID" value="SIN70521.1"/>
    <property type="molecule type" value="Genomic_DNA"/>
</dbReference>
<keyword evidence="7" id="KW-1185">Reference proteome</keyword>
<keyword evidence="3" id="KW-0804">Transcription</keyword>
<dbReference type="Gene3D" id="1.10.10.10">
    <property type="entry name" value="Winged helix-like DNA-binding domain superfamily/Winged helix DNA-binding domain"/>
    <property type="match status" value="1"/>
</dbReference>
<dbReference type="SUPFAM" id="SSF55781">
    <property type="entry name" value="GAF domain-like"/>
    <property type="match status" value="1"/>
</dbReference>
<evidence type="ECO:0000313" key="7">
    <source>
        <dbReference type="Proteomes" id="UP000185093"/>
    </source>
</evidence>
<organism evidence="6 7">
    <name type="scientific">Acetomicrobium flavidum</name>
    <dbReference type="NCBI Taxonomy" id="49896"/>
    <lineage>
        <taxon>Bacteria</taxon>
        <taxon>Thermotogati</taxon>
        <taxon>Synergistota</taxon>
        <taxon>Synergistia</taxon>
        <taxon>Synergistales</taxon>
        <taxon>Acetomicrobiaceae</taxon>
        <taxon>Acetomicrobium</taxon>
    </lineage>
</organism>